<dbReference type="Proteomes" id="UP000234579">
    <property type="component" value="Unassembled WGS sequence"/>
</dbReference>
<gene>
    <name evidence="1" type="ORF">CYR79_09800</name>
</gene>
<accession>A0A2I2A8Q3</accession>
<sequence>MADTLTQMADMIDPEVLAPMVQYTLEKQLRFTPLAKIDDTLKGQPGDSLKYPKFTYIGDAQDIPEGQAIPLDKLGTKSTMVKVKKAAKGTQLTDESILSGAGEPLKEHTRQLGLSIANKIDNDLLAEAKKGKQKVTMTPDVDGVQAGLDVFDDEDDKQVVLVVSPKTAAKIRMDAIKSNSGSDKIADALIRGTYLDVLGVQIVRSKKLADTEALFIKVDNVSPALKLIRKRDVNVETDRDIIRKITIMTADEHYAAYLYDDTKVVVGTVQEASDGGK</sequence>
<organism evidence="1 2">
    <name type="scientific">Ligilactobacillus agilis</name>
    <dbReference type="NCBI Taxonomy" id="1601"/>
    <lineage>
        <taxon>Bacteria</taxon>
        <taxon>Bacillati</taxon>
        <taxon>Bacillota</taxon>
        <taxon>Bacilli</taxon>
        <taxon>Lactobacillales</taxon>
        <taxon>Lactobacillaceae</taxon>
        <taxon>Ligilactobacillus</taxon>
    </lineage>
</organism>
<dbReference type="Pfam" id="PF25209">
    <property type="entry name" value="Phage_capsid_4"/>
    <property type="match status" value="1"/>
</dbReference>
<name>A0A2I2A8Q3_9LACO</name>
<comment type="caution">
    <text evidence="1">The sequence shown here is derived from an EMBL/GenBank/DDBJ whole genome shotgun (WGS) entry which is preliminary data.</text>
</comment>
<proteinExistence type="predicted"/>
<dbReference type="EMBL" id="PKGI01000051">
    <property type="protein sequence ID" value="PLA75769.1"/>
    <property type="molecule type" value="Genomic_DNA"/>
</dbReference>
<dbReference type="AlphaFoldDB" id="A0A2I2A8Q3"/>
<evidence type="ECO:0000313" key="2">
    <source>
        <dbReference type="Proteomes" id="UP000234579"/>
    </source>
</evidence>
<reference evidence="2" key="1">
    <citation type="submission" date="2017-12" db="EMBL/GenBank/DDBJ databases">
        <authorList>
            <person name="Christensen H."/>
        </authorList>
    </citation>
    <scope>NUCLEOTIDE SEQUENCE [LARGE SCALE GENOMIC DNA]</scope>
    <source>
        <strain evidence="2">268A</strain>
    </source>
</reference>
<protein>
    <submittedName>
        <fullName evidence="1">N4-gp56 family major capsid protein</fullName>
    </submittedName>
</protein>
<dbReference type="RefSeq" id="WP_101812363.1">
    <property type="nucleotide sequence ID" value="NZ_PKGI01000051.1"/>
</dbReference>
<dbReference type="SUPFAM" id="SSF56563">
    <property type="entry name" value="Major capsid protein gp5"/>
    <property type="match status" value="1"/>
</dbReference>
<evidence type="ECO:0000313" key="1">
    <source>
        <dbReference type="EMBL" id="PLA75769.1"/>
    </source>
</evidence>